<dbReference type="RefSeq" id="WP_074752046.1">
    <property type="nucleotide sequence ID" value="NZ_FOTJ01000027.1"/>
</dbReference>
<evidence type="ECO:0000313" key="2">
    <source>
        <dbReference type="EMBL" id="SFL60719.1"/>
    </source>
</evidence>
<dbReference type="AlphaFoldDB" id="A0A1I4J2D6"/>
<accession>A0A1I4J2D6</accession>
<evidence type="ECO:0000259" key="1">
    <source>
        <dbReference type="Pfam" id="PF06605"/>
    </source>
</evidence>
<protein>
    <submittedName>
        <fullName evidence="2">Phage minor structural protein, N-terminal region</fullName>
    </submittedName>
</protein>
<organism evidence="2 3">
    <name type="scientific">Lactococcus garvieae</name>
    <dbReference type="NCBI Taxonomy" id="1363"/>
    <lineage>
        <taxon>Bacteria</taxon>
        <taxon>Bacillati</taxon>
        <taxon>Bacillota</taxon>
        <taxon>Bacilli</taxon>
        <taxon>Lactobacillales</taxon>
        <taxon>Streptococcaceae</taxon>
        <taxon>Lactococcus</taxon>
    </lineage>
</organism>
<dbReference type="Pfam" id="PF06605">
    <property type="entry name" value="Prophage_tail"/>
    <property type="match status" value="1"/>
</dbReference>
<sequence>MYRVIYYDNPYKQNPVILHEPEAFGPKITSGTVTLALGSVASASFSIPFSNALYGNFKLMTDFIEVIDRTTHQCVFYGRISKISSSVSNSGQVLSQISCEGKLAYLLDSLQIFKISSRSSVKDFLMDLIDTHNLQVENYKHFTFGEVEFSESNDIYRGISTNSTMENLKDKLLSRLGGYLIEHDNIIDYVKDVGEVKETPIMLGKNVIDAQREYSPENLFTRVYPFGAEIPEKDEKKNQFGAPRIDIAEVNNGQKYIDNEELKSFYGIIEKSVVFDDVHDKKILKNKGLKELENQKLQMIGWTINVVDLALINLSFERLQLGDKYNIVIPVLGSHEQLQIITKEINITAPQRSTLTFGKNKLTLSKLKREQSNLEADIQSLKKSVKHTNESVEGLDSMFETVTLNISNIDTKITLAETHINELTDKLSALDPTVNDVHTDLDKIKSDYDVKFEALQKQINDLKAKD</sequence>
<proteinExistence type="predicted"/>
<feature type="domain" description="Tail spike" evidence="1">
    <location>
        <begin position="138"/>
        <end position="367"/>
    </location>
</feature>
<reference evidence="2 3" key="1">
    <citation type="submission" date="2016-10" db="EMBL/GenBank/DDBJ databases">
        <authorList>
            <person name="de Groot N.N."/>
        </authorList>
    </citation>
    <scope>NUCLEOTIDE SEQUENCE [LARGE SCALE GENOMIC DNA]</scope>
    <source>
        <strain evidence="2 3">M79</strain>
    </source>
</reference>
<dbReference type="NCBIfam" id="TIGR01665">
    <property type="entry name" value="put_anti_recept"/>
    <property type="match status" value="1"/>
</dbReference>
<name>A0A1I4J2D6_9LACT</name>
<dbReference type="InterPro" id="IPR010572">
    <property type="entry name" value="Tail_dom"/>
</dbReference>
<dbReference type="EMBL" id="FOTJ01000027">
    <property type="protein sequence ID" value="SFL60719.1"/>
    <property type="molecule type" value="Genomic_DNA"/>
</dbReference>
<gene>
    <name evidence="2" type="ORF">SAMN05216438_1274</name>
</gene>
<evidence type="ECO:0000313" key="3">
    <source>
        <dbReference type="Proteomes" id="UP000181969"/>
    </source>
</evidence>
<dbReference type="OrthoDB" id="5056238at2"/>
<dbReference type="Gene3D" id="1.20.5.340">
    <property type="match status" value="1"/>
</dbReference>
<dbReference type="Proteomes" id="UP000181969">
    <property type="component" value="Unassembled WGS sequence"/>
</dbReference>
<dbReference type="InterPro" id="IPR007119">
    <property type="entry name" value="Phage_tail_spike_N"/>
</dbReference>